<dbReference type="SUPFAM" id="SSF52833">
    <property type="entry name" value="Thioredoxin-like"/>
    <property type="match status" value="1"/>
</dbReference>
<evidence type="ECO:0000256" key="1">
    <source>
        <dbReference type="ARBA" id="ARBA00004196"/>
    </source>
</evidence>
<dbReference type="GO" id="GO:0030313">
    <property type="term" value="C:cell envelope"/>
    <property type="evidence" value="ECO:0007669"/>
    <property type="project" value="UniProtKB-SubCell"/>
</dbReference>
<evidence type="ECO:0000313" key="8">
    <source>
        <dbReference type="Proteomes" id="UP000309594"/>
    </source>
</evidence>
<dbReference type="Pfam" id="PF00578">
    <property type="entry name" value="AhpC-TSA"/>
    <property type="match status" value="1"/>
</dbReference>
<evidence type="ECO:0000313" key="7">
    <source>
        <dbReference type="EMBL" id="TKC63992.1"/>
    </source>
</evidence>
<dbReference type="GO" id="GO:0016491">
    <property type="term" value="F:oxidoreductase activity"/>
    <property type="evidence" value="ECO:0007669"/>
    <property type="project" value="InterPro"/>
</dbReference>
<dbReference type="PROSITE" id="PS51352">
    <property type="entry name" value="THIOREDOXIN_2"/>
    <property type="match status" value="1"/>
</dbReference>
<dbReference type="EMBL" id="SWDX01000002">
    <property type="protein sequence ID" value="TKC63992.1"/>
    <property type="molecule type" value="Genomic_DNA"/>
</dbReference>
<dbReference type="InterPro" id="IPR013766">
    <property type="entry name" value="Thioredoxin_domain"/>
</dbReference>
<comment type="subcellular location">
    <subcellularLocation>
        <location evidence="1">Cell envelope</location>
    </subcellularLocation>
</comment>
<dbReference type="PANTHER" id="PTHR42852:SF6">
    <property type="entry name" value="THIOL:DISULFIDE INTERCHANGE PROTEIN DSBE"/>
    <property type="match status" value="1"/>
</dbReference>
<accession>A0A4U1GQC4</accession>
<comment type="caution">
    <text evidence="7">The sequence shown here is derived from an EMBL/GenBank/DDBJ whole genome shotgun (WGS) entry which is preliminary data.</text>
</comment>
<evidence type="ECO:0000259" key="6">
    <source>
        <dbReference type="PROSITE" id="PS51352"/>
    </source>
</evidence>
<evidence type="ECO:0000256" key="3">
    <source>
        <dbReference type="ARBA" id="ARBA00023157"/>
    </source>
</evidence>
<feature type="signal peptide" evidence="5">
    <location>
        <begin position="1"/>
        <end position="19"/>
    </location>
</feature>
<dbReference type="CDD" id="cd02966">
    <property type="entry name" value="TlpA_like_family"/>
    <property type="match status" value="1"/>
</dbReference>
<dbReference type="Gene3D" id="3.40.30.10">
    <property type="entry name" value="Glutaredoxin"/>
    <property type="match status" value="1"/>
</dbReference>
<evidence type="ECO:0000256" key="5">
    <source>
        <dbReference type="SAM" id="SignalP"/>
    </source>
</evidence>
<dbReference type="PANTHER" id="PTHR42852">
    <property type="entry name" value="THIOL:DISULFIDE INTERCHANGE PROTEIN DSBE"/>
    <property type="match status" value="1"/>
</dbReference>
<dbReference type="InterPro" id="IPR050553">
    <property type="entry name" value="Thioredoxin_ResA/DsbE_sf"/>
</dbReference>
<organism evidence="7 8">
    <name type="scientific">Pedobacter hiemivivus</name>
    <dbReference type="NCBI Taxonomy" id="2530454"/>
    <lineage>
        <taxon>Bacteria</taxon>
        <taxon>Pseudomonadati</taxon>
        <taxon>Bacteroidota</taxon>
        <taxon>Sphingobacteriia</taxon>
        <taxon>Sphingobacteriales</taxon>
        <taxon>Sphingobacteriaceae</taxon>
        <taxon>Pedobacter</taxon>
    </lineage>
</organism>
<keyword evidence="2" id="KW-0201">Cytochrome c-type biogenesis</keyword>
<dbReference type="InterPro" id="IPR036249">
    <property type="entry name" value="Thioredoxin-like_sf"/>
</dbReference>
<evidence type="ECO:0000256" key="4">
    <source>
        <dbReference type="ARBA" id="ARBA00023284"/>
    </source>
</evidence>
<dbReference type="InterPro" id="IPR025380">
    <property type="entry name" value="DUF4369"/>
</dbReference>
<proteinExistence type="predicted"/>
<protein>
    <submittedName>
        <fullName evidence="7">AhpC/TSA family protein</fullName>
    </submittedName>
</protein>
<evidence type="ECO:0000256" key="2">
    <source>
        <dbReference type="ARBA" id="ARBA00022748"/>
    </source>
</evidence>
<keyword evidence="4" id="KW-0676">Redox-active center</keyword>
<dbReference type="Pfam" id="PF14289">
    <property type="entry name" value="DUF4369"/>
    <property type="match status" value="1"/>
</dbReference>
<feature type="domain" description="Thioredoxin" evidence="6">
    <location>
        <begin position="208"/>
        <end position="346"/>
    </location>
</feature>
<dbReference type="AlphaFoldDB" id="A0A4U1GQC4"/>
<dbReference type="GO" id="GO:0017004">
    <property type="term" value="P:cytochrome complex assembly"/>
    <property type="evidence" value="ECO:0007669"/>
    <property type="project" value="UniProtKB-KW"/>
</dbReference>
<name>A0A4U1GQC4_9SPHI</name>
<keyword evidence="5" id="KW-0732">Signal</keyword>
<gene>
    <name evidence="7" type="ORF">FBD94_06525</name>
</gene>
<keyword evidence="3" id="KW-1015">Disulfide bond</keyword>
<sequence length="346" mass="39069">MRKIITCAAIGVLPIFAFAQLKQHKFVLDGKIVADTLSTGKIYLDYTDHGVYRRDSAELKNNTYHFEGSISDKAVTTNLFWHEVKNGIKVNKSFKGFVQFYSVPGQISLLHHKGFNQFLITGSPVQDDLNQVNQMMKARTQPEDVIKKDYIKSHPNSWLSFVFLEKIVRAKQISFAEGTTLYNGLSTGLKQYEQVKDVHKILSSYQTVAIGKKAMDFTANDVNGKPVSLSSFKGKYILVDFWASWCHPCRAENPVMVMAYQKYKSKDFDILGVSLDGNKKAWLAAIKQDGVAWGQVSNLQAFNDKIAMQYGITSIPRNFLIDPDGKIVAMDLRGEKLEEKLAEVFK</sequence>
<dbReference type="InterPro" id="IPR000866">
    <property type="entry name" value="AhpC/TSA"/>
</dbReference>
<dbReference type="RefSeq" id="WP_136879542.1">
    <property type="nucleotide sequence ID" value="NZ_SWDX01000002.1"/>
</dbReference>
<feature type="chain" id="PRO_5020819542" evidence="5">
    <location>
        <begin position="20"/>
        <end position="346"/>
    </location>
</feature>
<dbReference type="GO" id="GO:0016209">
    <property type="term" value="F:antioxidant activity"/>
    <property type="evidence" value="ECO:0007669"/>
    <property type="project" value="InterPro"/>
</dbReference>
<dbReference type="Proteomes" id="UP000309594">
    <property type="component" value="Unassembled WGS sequence"/>
</dbReference>
<reference evidence="7 8" key="1">
    <citation type="submission" date="2019-04" db="EMBL/GenBank/DDBJ databases">
        <title>Pedobacter sp. RP-1-16 sp. nov., isolated from Arctic soil.</title>
        <authorList>
            <person name="Dahal R.H."/>
            <person name="Kim D.-U."/>
        </authorList>
    </citation>
    <scope>NUCLEOTIDE SEQUENCE [LARGE SCALE GENOMIC DNA]</scope>
    <source>
        <strain evidence="7 8">RP-1-16</strain>
    </source>
</reference>